<gene>
    <name evidence="1" type="ORF">DPEC_G00359040</name>
</gene>
<evidence type="ECO:0000313" key="1">
    <source>
        <dbReference type="EMBL" id="KAJ7984849.1"/>
    </source>
</evidence>
<keyword evidence="2" id="KW-1185">Reference proteome</keyword>
<proteinExistence type="predicted"/>
<comment type="caution">
    <text evidence="1">The sequence shown here is derived from an EMBL/GenBank/DDBJ whole genome shotgun (WGS) entry which is preliminary data.</text>
</comment>
<name>A0ACC2F0L6_DALPE</name>
<dbReference type="Proteomes" id="UP001157502">
    <property type="component" value="Chromosome 37"/>
</dbReference>
<evidence type="ECO:0000313" key="2">
    <source>
        <dbReference type="Proteomes" id="UP001157502"/>
    </source>
</evidence>
<reference evidence="1" key="1">
    <citation type="submission" date="2021-05" db="EMBL/GenBank/DDBJ databases">
        <authorList>
            <person name="Pan Q."/>
            <person name="Jouanno E."/>
            <person name="Zahm M."/>
            <person name="Klopp C."/>
            <person name="Cabau C."/>
            <person name="Louis A."/>
            <person name="Berthelot C."/>
            <person name="Parey E."/>
            <person name="Roest Crollius H."/>
            <person name="Montfort J."/>
            <person name="Robinson-Rechavi M."/>
            <person name="Bouchez O."/>
            <person name="Lampietro C."/>
            <person name="Lopez Roques C."/>
            <person name="Donnadieu C."/>
            <person name="Postlethwait J."/>
            <person name="Bobe J."/>
            <person name="Dillon D."/>
            <person name="Chandos A."/>
            <person name="von Hippel F."/>
            <person name="Guiguen Y."/>
        </authorList>
    </citation>
    <scope>NUCLEOTIDE SEQUENCE</scope>
    <source>
        <strain evidence="1">YG-Jan2019</strain>
    </source>
</reference>
<dbReference type="EMBL" id="CM055764">
    <property type="protein sequence ID" value="KAJ7984849.1"/>
    <property type="molecule type" value="Genomic_DNA"/>
</dbReference>
<accession>A0ACC2F0L6</accession>
<organism evidence="1 2">
    <name type="scientific">Dallia pectoralis</name>
    <name type="common">Alaska blackfish</name>
    <dbReference type="NCBI Taxonomy" id="75939"/>
    <lineage>
        <taxon>Eukaryota</taxon>
        <taxon>Metazoa</taxon>
        <taxon>Chordata</taxon>
        <taxon>Craniata</taxon>
        <taxon>Vertebrata</taxon>
        <taxon>Euteleostomi</taxon>
        <taxon>Actinopterygii</taxon>
        <taxon>Neopterygii</taxon>
        <taxon>Teleostei</taxon>
        <taxon>Protacanthopterygii</taxon>
        <taxon>Esociformes</taxon>
        <taxon>Umbridae</taxon>
        <taxon>Dallia</taxon>
    </lineage>
</organism>
<sequence length="91" mass="10233">MNIKRLSSSHRTCRVLKPRPRRTRRQGQEVGRVKWRGCWVILRLAPVATKQSGGSAYHPPESGPAAVPSRKLTEDPTGCCHYAHCRHDTSC</sequence>
<protein>
    <submittedName>
        <fullName evidence="1">Uncharacterized protein</fullName>
    </submittedName>
</protein>